<accession>V9E183</accession>
<organism evidence="2 3">
    <name type="scientific">Phytophthora nicotianae P1569</name>
    <dbReference type="NCBI Taxonomy" id="1317065"/>
    <lineage>
        <taxon>Eukaryota</taxon>
        <taxon>Sar</taxon>
        <taxon>Stramenopiles</taxon>
        <taxon>Oomycota</taxon>
        <taxon>Peronosporomycetes</taxon>
        <taxon>Peronosporales</taxon>
        <taxon>Peronosporaceae</taxon>
        <taxon>Phytophthora</taxon>
    </lineage>
</organism>
<feature type="region of interest" description="Disordered" evidence="1">
    <location>
        <begin position="121"/>
        <end position="159"/>
    </location>
</feature>
<keyword evidence="3" id="KW-1185">Reference proteome</keyword>
<evidence type="ECO:0000256" key="1">
    <source>
        <dbReference type="SAM" id="MobiDB-lite"/>
    </source>
</evidence>
<dbReference type="AlphaFoldDB" id="V9E183"/>
<evidence type="ECO:0000313" key="3">
    <source>
        <dbReference type="Proteomes" id="UP000018721"/>
    </source>
</evidence>
<comment type="caution">
    <text evidence="2">The sequence shown here is derived from an EMBL/GenBank/DDBJ whole genome shotgun (WGS) entry which is preliminary data.</text>
</comment>
<protein>
    <submittedName>
        <fullName evidence="2">Uncharacterized protein</fullName>
    </submittedName>
</protein>
<dbReference type="EMBL" id="ANIZ01003662">
    <property type="protein sequence ID" value="ETI32308.1"/>
    <property type="molecule type" value="Genomic_DNA"/>
</dbReference>
<dbReference type="HOGENOM" id="CLU_938350_0_0_1"/>
<dbReference type="Proteomes" id="UP000018721">
    <property type="component" value="Unassembled WGS sequence"/>
</dbReference>
<reference evidence="2 3" key="1">
    <citation type="submission" date="2013-11" db="EMBL/GenBank/DDBJ databases">
        <title>The Genome Sequence of Phytophthora parasitica P1569.</title>
        <authorList>
            <consortium name="The Broad Institute Genomics Platform"/>
            <person name="Russ C."/>
            <person name="Tyler B."/>
            <person name="Panabieres F."/>
            <person name="Shan W."/>
            <person name="Tripathy S."/>
            <person name="Grunwald N."/>
            <person name="Machado M."/>
            <person name="Johnson C.S."/>
            <person name="Arredondo F."/>
            <person name="Hong C."/>
            <person name="Coffey M."/>
            <person name="Young S.K."/>
            <person name="Zeng Q."/>
            <person name="Gargeya S."/>
            <person name="Fitzgerald M."/>
            <person name="Abouelleil A."/>
            <person name="Alvarado L."/>
            <person name="Chapman S.B."/>
            <person name="Gainer-Dewar J."/>
            <person name="Goldberg J."/>
            <person name="Griggs A."/>
            <person name="Gujja S."/>
            <person name="Hansen M."/>
            <person name="Howarth C."/>
            <person name="Imamovic A."/>
            <person name="Ireland A."/>
            <person name="Larimer J."/>
            <person name="McCowan C."/>
            <person name="Murphy C."/>
            <person name="Pearson M."/>
            <person name="Poon T.W."/>
            <person name="Priest M."/>
            <person name="Roberts A."/>
            <person name="Saif S."/>
            <person name="Shea T."/>
            <person name="Sykes S."/>
            <person name="Wortman J."/>
            <person name="Nusbaum C."/>
            <person name="Birren B."/>
        </authorList>
    </citation>
    <scope>NUCLEOTIDE SEQUENCE [LARGE SCALE GENOMIC DNA]</scope>
    <source>
        <strain evidence="2 3">P1569</strain>
    </source>
</reference>
<feature type="region of interest" description="Disordered" evidence="1">
    <location>
        <begin position="245"/>
        <end position="297"/>
    </location>
</feature>
<evidence type="ECO:0000313" key="2">
    <source>
        <dbReference type="EMBL" id="ETI32308.1"/>
    </source>
</evidence>
<gene>
    <name evidence="2" type="ORF">F443_20849</name>
</gene>
<proteinExistence type="predicted"/>
<name>V9E183_PHYNI</name>
<sequence>MIPRSYSEDTALAEAAKIRQAVEGNGVQNEEAVHWCQNPFCRSVLYSSYTSYCERVMCQLHRGLKLQCQTNAEAAAQQELKSNGQSDSLLVCGTKSSASNEKEACEADEHFVIPRRKRSISVSATRNDATQSTELDPRHGSALDGTSAGSRSRKRPRLGQRMQFNEVLSYFEPQVPIIPALAVSSRMRAQRMQQASRWQTSRSRSQADGGHVQFNIRASLQSMGRPPIVTRPRYMLQCTVLSTTQTRAAASGRPARPKVVFSRRTEACDQSSQVATSPPPPHASLVWPNPHSTVQEE</sequence>
<feature type="compositionally biased region" description="Polar residues" evidence="1">
    <location>
        <begin position="121"/>
        <end position="134"/>
    </location>
</feature>